<sequence length="37" mass="4290">MLFSLFDLVLVLWSDLHISNSHALGKYEIIPTLFLRS</sequence>
<reference evidence="2" key="1">
    <citation type="submission" date="2018-02" db="EMBL/GenBank/DDBJ databases">
        <title>Rhizophora mucronata_Transcriptome.</title>
        <authorList>
            <person name="Meera S.P."/>
            <person name="Sreeshan A."/>
            <person name="Augustine A."/>
        </authorList>
    </citation>
    <scope>NUCLEOTIDE SEQUENCE</scope>
    <source>
        <tissue evidence="2">Leaf</tissue>
    </source>
</reference>
<dbReference type="AlphaFoldDB" id="A0A2P2NRZ8"/>
<proteinExistence type="predicted"/>
<accession>A0A2P2NRZ8</accession>
<keyword evidence="1" id="KW-0732">Signal</keyword>
<evidence type="ECO:0000313" key="2">
    <source>
        <dbReference type="EMBL" id="MBX45225.1"/>
    </source>
</evidence>
<protein>
    <submittedName>
        <fullName evidence="2">Uncharacterized protein</fullName>
    </submittedName>
</protein>
<feature type="signal peptide" evidence="1">
    <location>
        <begin position="1"/>
        <end position="23"/>
    </location>
</feature>
<dbReference type="EMBL" id="GGEC01064741">
    <property type="protein sequence ID" value="MBX45225.1"/>
    <property type="molecule type" value="Transcribed_RNA"/>
</dbReference>
<feature type="chain" id="PRO_5015118993" evidence="1">
    <location>
        <begin position="24"/>
        <end position="37"/>
    </location>
</feature>
<evidence type="ECO:0000256" key="1">
    <source>
        <dbReference type="SAM" id="SignalP"/>
    </source>
</evidence>
<name>A0A2P2NRZ8_RHIMU</name>
<organism evidence="2">
    <name type="scientific">Rhizophora mucronata</name>
    <name type="common">Asiatic mangrove</name>
    <dbReference type="NCBI Taxonomy" id="61149"/>
    <lineage>
        <taxon>Eukaryota</taxon>
        <taxon>Viridiplantae</taxon>
        <taxon>Streptophyta</taxon>
        <taxon>Embryophyta</taxon>
        <taxon>Tracheophyta</taxon>
        <taxon>Spermatophyta</taxon>
        <taxon>Magnoliopsida</taxon>
        <taxon>eudicotyledons</taxon>
        <taxon>Gunneridae</taxon>
        <taxon>Pentapetalae</taxon>
        <taxon>rosids</taxon>
        <taxon>fabids</taxon>
        <taxon>Malpighiales</taxon>
        <taxon>Rhizophoraceae</taxon>
        <taxon>Rhizophora</taxon>
    </lineage>
</organism>